<dbReference type="CDD" id="cd00200">
    <property type="entry name" value="WD40"/>
    <property type="match status" value="1"/>
</dbReference>
<evidence type="ECO:0000259" key="4">
    <source>
        <dbReference type="Pfam" id="PF07635"/>
    </source>
</evidence>
<accession>A0A5C6EJU0</accession>
<feature type="domain" description="Cytochrome C Planctomycete-type" evidence="4">
    <location>
        <begin position="46"/>
        <end position="103"/>
    </location>
</feature>
<keyword evidence="2" id="KW-0677">Repeat</keyword>
<comment type="caution">
    <text evidence="5">The sequence shown here is derived from an EMBL/GenBank/DDBJ whole genome shotgun (WGS) entry which is preliminary data.</text>
</comment>
<dbReference type="GO" id="GO:0020037">
    <property type="term" value="F:heme binding"/>
    <property type="evidence" value="ECO:0007669"/>
    <property type="project" value="InterPro"/>
</dbReference>
<feature type="repeat" description="WD" evidence="3">
    <location>
        <begin position="379"/>
        <end position="410"/>
    </location>
</feature>
<dbReference type="Proteomes" id="UP000318288">
    <property type="component" value="Unassembled WGS sequence"/>
</dbReference>
<dbReference type="Gene3D" id="1.10.760.10">
    <property type="entry name" value="Cytochrome c-like domain"/>
    <property type="match status" value="1"/>
</dbReference>
<dbReference type="InterPro" id="IPR015943">
    <property type="entry name" value="WD40/YVTN_repeat-like_dom_sf"/>
</dbReference>
<dbReference type="RefSeq" id="WP_146461438.1">
    <property type="nucleotide sequence ID" value="NZ_SJPW01000007.1"/>
</dbReference>
<evidence type="ECO:0000256" key="2">
    <source>
        <dbReference type="ARBA" id="ARBA00022737"/>
    </source>
</evidence>
<dbReference type="PROSITE" id="PS50082">
    <property type="entry name" value="WD_REPEATS_2"/>
    <property type="match status" value="3"/>
</dbReference>
<dbReference type="InterPro" id="IPR011429">
    <property type="entry name" value="Cyt_c_Planctomycete-type"/>
</dbReference>
<evidence type="ECO:0000256" key="1">
    <source>
        <dbReference type="ARBA" id="ARBA00022574"/>
    </source>
</evidence>
<dbReference type="PROSITE" id="PS50294">
    <property type="entry name" value="WD_REPEATS_REGION"/>
    <property type="match status" value="2"/>
</dbReference>
<dbReference type="Pfam" id="PF00400">
    <property type="entry name" value="WD40"/>
    <property type="match status" value="3"/>
</dbReference>
<dbReference type="OrthoDB" id="226265at2"/>
<proteinExistence type="predicted"/>
<dbReference type="SUPFAM" id="SSF50978">
    <property type="entry name" value="WD40 repeat-like"/>
    <property type="match status" value="1"/>
</dbReference>
<protein>
    <submittedName>
        <fullName evidence="5">Chromosome partition protein Smc</fullName>
    </submittedName>
</protein>
<evidence type="ECO:0000313" key="5">
    <source>
        <dbReference type="EMBL" id="TWU47549.1"/>
    </source>
</evidence>
<sequence length="665" mass="70286">MKTFNNVIAITILMGATVAVGDDAKSTPAEKITFEDHIKPIFRQHCAKCHNQGEKKGGLAVDSFAGLMEGGGSGEVVFDDGDADGSRLWQLVNHDDTPVMPPNQDRIPDDQLKLLRAWIEGGILEDSGSKAKAKKKNSLAFVASSSGRPEGGGAMPAALPQATPVVTARAAATTAIAASPWAPLVALAGQQQIVMYHSDSGELLGILPFSEGVAQSLKFSRDGSFLIAGGGEHSVNGIAAIYDVKSGERVAAVGDELDTVFGADVNDSMNRVALGGPQKMLRIYDATDGTQLFDLKKHTDWIFTVAYSPDGILIASGDRSGGLCVWEAETGRLYLDLTDHKGAVISVAWRDDSNVLASASEDGTVKLWDMAAGKLMKSITAHNGGATDVTFDHEGRLVTVGKDKRAKLWDASGNHIRDFEPMTEDVLEVCITHDGKRVVYGDWTGQVLVAMTDTPNQKTPLAANPPPVAVRLQSVNQTLTSLQSELAPKESAFDVASHAVAAARKPIDEWNRQIAAKKAESEKATADANAMQTRIGAIDEELPVLTNASRDLQDALTAARVGLKTGAVDLAAVADREQALADALIVLATKRRSRIEAVAAVAVLSKLAADRMAESVALSAKLPPLQSALDSAMAAAAAAKTARDETAARLNNVRVKRDRLAAEVN</sequence>
<dbReference type="PROSITE" id="PS00678">
    <property type="entry name" value="WD_REPEATS_1"/>
    <property type="match status" value="1"/>
</dbReference>
<gene>
    <name evidence="5" type="primary">smc_6</name>
    <name evidence="5" type="ORF">Poly51_53490</name>
</gene>
<evidence type="ECO:0000256" key="3">
    <source>
        <dbReference type="PROSITE-ProRule" id="PRU00221"/>
    </source>
</evidence>
<dbReference type="Pfam" id="PF07635">
    <property type="entry name" value="PSCyt1"/>
    <property type="match status" value="1"/>
</dbReference>
<keyword evidence="1 3" id="KW-0853">WD repeat</keyword>
<dbReference type="InterPro" id="IPR036909">
    <property type="entry name" value="Cyt_c-like_dom_sf"/>
</dbReference>
<dbReference type="SUPFAM" id="SSF46626">
    <property type="entry name" value="Cytochrome c"/>
    <property type="match status" value="1"/>
</dbReference>
<feature type="repeat" description="WD" evidence="3">
    <location>
        <begin position="295"/>
        <end position="336"/>
    </location>
</feature>
<dbReference type="SMART" id="SM00320">
    <property type="entry name" value="WD40"/>
    <property type="match status" value="6"/>
</dbReference>
<dbReference type="AlphaFoldDB" id="A0A5C6EJU0"/>
<dbReference type="PANTHER" id="PTHR14604:SF3">
    <property type="entry name" value="SPERM-ASSOCIATED ANTIGEN 16 PROTEIN"/>
    <property type="match status" value="1"/>
</dbReference>
<dbReference type="GO" id="GO:0009055">
    <property type="term" value="F:electron transfer activity"/>
    <property type="evidence" value="ECO:0007669"/>
    <property type="project" value="InterPro"/>
</dbReference>
<dbReference type="InterPro" id="IPR019775">
    <property type="entry name" value="WD40_repeat_CS"/>
</dbReference>
<dbReference type="InterPro" id="IPR036322">
    <property type="entry name" value="WD40_repeat_dom_sf"/>
</dbReference>
<dbReference type="EMBL" id="SJPW01000007">
    <property type="protein sequence ID" value="TWU47549.1"/>
    <property type="molecule type" value="Genomic_DNA"/>
</dbReference>
<dbReference type="PANTHER" id="PTHR14604">
    <property type="entry name" value="WD40 REPEAT PF20"/>
    <property type="match status" value="1"/>
</dbReference>
<evidence type="ECO:0000313" key="6">
    <source>
        <dbReference type="Proteomes" id="UP000318288"/>
    </source>
</evidence>
<dbReference type="InterPro" id="IPR001680">
    <property type="entry name" value="WD40_rpt"/>
</dbReference>
<name>A0A5C6EJU0_9BACT</name>
<dbReference type="InterPro" id="IPR050995">
    <property type="entry name" value="WD-F-box_domain-protein"/>
</dbReference>
<dbReference type="Gene3D" id="2.130.10.10">
    <property type="entry name" value="YVTN repeat-like/Quinoprotein amine dehydrogenase"/>
    <property type="match status" value="2"/>
</dbReference>
<reference evidence="5 6" key="1">
    <citation type="submission" date="2019-02" db="EMBL/GenBank/DDBJ databases">
        <title>Deep-cultivation of Planctomycetes and their phenomic and genomic characterization uncovers novel biology.</title>
        <authorList>
            <person name="Wiegand S."/>
            <person name="Jogler M."/>
            <person name="Boedeker C."/>
            <person name="Pinto D."/>
            <person name="Vollmers J."/>
            <person name="Rivas-Marin E."/>
            <person name="Kohn T."/>
            <person name="Peeters S.H."/>
            <person name="Heuer A."/>
            <person name="Rast P."/>
            <person name="Oberbeckmann S."/>
            <person name="Bunk B."/>
            <person name="Jeske O."/>
            <person name="Meyerdierks A."/>
            <person name="Storesund J.E."/>
            <person name="Kallscheuer N."/>
            <person name="Luecker S."/>
            <person name="Lage O.M."/>
            <person name="Pohl T."/>
            <person name="Merkel B.J."/>
            <person name="Hornburger P."/>
            <person name="Mueller R.-W."/>
            <person name="Bruemmer F."/>
            <person name="Labrenz M."/>
            <person name="Spormann A.M."/>
            <person name="Op Den Camp H."/>
            <person name="Overmann J."/>
            <person name="Amann R."/>
            <person name="Jetten M.S.M."/>
            <person name="Mascher T."/>
            <person name="Medema M.H."/>
            <person name="Devos D.P."/>
            <person name="Kaster A.-K."/>
            <person name="Ovreas L."/>
            <person name="Rohde M."/>
            <person name="Galperin M.Y."/>
            <person name="Jogler C."/>
        </authorList>
    </citation>
    <scope>NUCLEOTIDE SEQUENCE [LARGE SCALE GENOMIC DNA]</scope>
    <source>
        <strain evidence="5 6">Poly51</strain>
    </source>
</reference>
<keyword evidence="6" id="KW-1185">Reference proteome</keyword>
<organism evidence="5 6">
    <name type="scientific">Rubripirellula tenax</name>
    <dbReference type="NCBI Taxonomy" id="2528015"/>
    <lineage>
        <taxon>Bacteria</taxon>
        <taxon>Pseudomonadati</taxon>
        <taxon>Planctomycetota</taxon>
        <taxon>Planctomycetia</taxon>
        <taxon>Pirellulales</taxon>
        <taxon>Pirellulaceae</taxon>
        <taxon>Rubripirellula</taxon>
    </lineage>
</organism>
<feature type="repeat" description="WD" evidence="3">
    <location>
        <begin position="337"/>
        <end position="378"/>
    </location>
</feature>